<feature type="compositionally biased region" description="Basic and acidic residues" evidence="1">
    <location>
        <begin position="65"/>
        <end position="77"/>
    </location>
</feature>
<evidence type="ECO:0000313" key="2">
    <source>
        <dbReference type="EMBL" id="CAB1447644.1"/>
    </source>
</evidence>
<organism evidence="2 3">
    <name type="scientific">Pleuronectes platessa</name>
    <name type="common">European plaice</name>
    <dbReference type="NCBI Taxonomy" id="8262"/>
    <lineage>
        <taxon>Eukaryota</taxon>
        <taxon>Metazoa</taxon>
        <taxon>Chordata</taxon>
        <taxon>Craniata</taxon>
        <taxon>Vertebrata</taxon>
        <taxon>Euteleostomi</taxon>
        <taxon>Actinopterygii</taxon>
        <taxon>Neopterygii</taxon>
        <taxon>Teleostei</taxon>
        <taxon>Neoteleostei</taxon>
        <taxon>Acanthomorphata</taxon>
        <taxon>Carangaria</taxon>
        <taxon>Pleuronectiformes</taxon>
        <taxon>Pleuronectoidei</taxon>
        <taxon>Pleuronectidae</taxon>
        <taxon>Pleuronectes</taxon>
    </lineage>
</organism>
<gene>
    <name evidence="2" type="ORF">PLEPLA_LOCUS35323</name>
</gene>
<comment type="caution">
    <text evidence="2">The sequence shown here is derived from an EMBL/GenBank/DDBJ whole genome shotgun (WGS) entry which is preliminary data.</text>
</comment>
<feature type="compositionally biased region" description="Polar residues" evidence="1">
    <location>
        <begin position="39"/>
        <end position="56"/>
    </location>
</feature>
<sequence>MERRMETPDSLRGVGRRGRDLWSVLQLSGALTLGRSETGESLKSSVSTLLEDQASLSLEGGGGGREVRRRGGEEERRKGRSCSSDGRILRDDASEQNTCHRNTSSDTSSSGPQENEHRVLYPTCCRHIRRTPQGETHNFISVLSPLEVKSDDSPLEDGDVVEETGLWWRRQVGGGGDGSVVEETGLWWRRRVGGGGDGSVVEDTGRWSEQDDTEITEQSSSSSSSSSPRSLQRALQTDPEH</sequence>
<proteinExistence type="predicted"/>
<evidence type="ECO:0000256" key="1">
    <source>
        <dbReference type="SAM" id="MobiDB-lite"/>
    </source>
</evidence>
<feature type="region of interest" description="Disordered" evidence="1">
    <location>
        <begin position="33"/>
        <end position="116"/>
    </location>
</feature>
<dbReference type="EMBL" id="CADEAL010003954">
    <property type="protein sequence ID" value="CAB1447644.1"/>
    <property type="molecule type" value="Genomic_DNA"/>
</dbReference>
<dbReference type="AlphaFoldDB" id="A0A9N7VB86"/>
<dbReference type="Proteomes" id="UP001153269">
    <property type="component" value="Unassembled WGS sequence"/>
</dbReference>
<feature type="compositionally biased region" description="Polar residues" evidence="1">
    <location>
        <begin position="95"/>
        <end position="113"/>
    </location>
</feature>
<name>A0A9N7VB86_PLEPL</name>
<keyword evidence="3" id="KW-1185">Reference proteome</keyword>
<evidence type="ECO:0000313" key="3">
    <source>
        <dbReference type="Proteomes" id="UP001153269"/>
    </source>
</evidence>
<reference evidence="2" key="1">
    <citation type="submission" date="2020-03" db="EMBL/GenBank/DDBJ databases">
        <authorList>
            <person name="Weist P."/>
        </authorList>
    </citation>
    <scope>NUCLEOTIDE SEQUENCE</scope>
</reference>
<protein>
    <submittedName>
        <fullName evidence="2">Uncharacterized protein</fullName>
    </submittedName>
</protein>
<feature type="region of interest" description="Disordered" evidence="1">
    <location>
        <begin position="191"/>
        <end position="241"/>
    </location>
</feature>
<accession>A0A9N7VB86</accession>